<dbReference type="NCBIfam" id="NF033727">
    <property type="entry name" value="chaperon_ArsD"/>
    <property type="match status" value="1"/>
</dbReference>
<dbReference type="EMBL" id="SMAO01000004">
    <property type="protein sequence ID" value="TCT21405.1"/>
    <property type="molecule type" value="Genomic_DNA"/>
</dbReference>
<dbReference type="RefSeq" id="WP_132976997.1">
    <property type="nucleotide sequence ID" value="NZ_SMAO01000004.1"/>
</dbReference>
<evidence type="ECO:0000313" key="2">
    <source>
        <dbReference type="Proteomes" id="UP000295717"/>
    </source>
</evidence>
<dbReference type="OrthoDB" id="9801358at2"/>
<dbReference type="Proteomes" id="UP000295717">
    <property type="component" value="Unassembled WGS sequence"/>
</dbReference>
<comment type="caution">
    <text evidence="1">The sequence shown here is derived from an EMBL/GenBank/DDBJ whole genome shotgun (WGS) entry which is preliminary data.</text>
</comment>
<name>A0A4R3MYE6_9GAMM</name>
<protein>
    <submittedName>
        <fullName evidence="1">Arsenical resistance operon trans-acting repressor ArsD</fullName>
    </submittedName>
</protein>
<keyword evidence="2" id="KW-1185">Reference proteome</keyword>
<reference evidence="1 2" key="1">
    <citation type="submission" date="2019-03" db="EMBL/GenBank/DDBJ databases">
        <title>Genomic Encyclopedia of Type Strains, Phase IV (KMG-IV): sequencing the most valuable type-strain genomes for metagenomic binning, comparative biology and taxonomic classification.</title>
        <authorList>
            <person name="Goeker M."/>
        </authorList>
    </citation>
    <scope>NUCLEOTIDE SEQUENCE [LARGE SCALE GENOMIC DNA]</scope>
    <source>
        <strain evidence="1 2">DSM 13587</strain>
    </source>
</reference>
<dbReference type="GO" id="GO:0046685">
    <property type="term" value="P:response to arsenic-containing substance"/>
    <property type="evidence" value="ECO:0007669"/>
    <property type="project" value="InterPro"/>
</dbReference>
<dbReference type="Pfam" id="PF06953">
    <property type="entry name" value="ArsD"/>
    <property type="match status" value="1"/>
</dbReference>
<accession>A0A4R3MYE6</accession>
<dbReference type="AlphaFoldDB" id="A0A4R3MYE6"/>
<sequence>MKTLEIFDPAMCCSTGVCGVEVDPVLVQCNADLLWLAEQGVTVNRYNLSQQPQAFTANPSVLKEIEAGMERLPLTLIDGQIVATGAYLSRDQLIEKLDLTPTAPPASANPFRVQVNSGCCKPGSGCC</sequence>
<evidence type="ECO:0000313" key="1">
    <source>
        <dbReference type="EMBL" id="TCT21405.1"/>
    </source>
</evidence>
<organism evidence="1 2">
    <name type="scientific">Thiobaca trueperi</name>
    <dbReference type="NCBI Taxonomy" id="127458"/>
    <lineage>
        <taxon>Bacteria</taxon>
        <taxon>Pseudomonadati</taxon>
        <taxon>Pseudomonadota</taxon>
        <taxon>Gammaproteobacteria</taxon>
        <taxon>Chromatiales</taxon>
        <taxon>Chromatiaceae</taxon>
        <taxon>Thiobaca</taxon>
    </lineage>
</organism>
<dbReference type="InterPro" id="IPR010712">
    <property type="entry name" value="Arsenical-R_ArsD"/>
</dbReference>
<gene>
    <name evidence="1" type="ORF">EDC35_104262</name>
</gene>
<dbReference type="GO" id="GO:0003677">
    <property type="term" value="F:DNA binding"/>
    <property type="evidence" value="ECO:0007669"/>
    <property type="project" value="InterPro"/>
</dbReference>
<proteinExistence type="predicted"/>
<dbReference type="Gene3D" id="3.40.30.10">
    <property type="entry name" value="Glutaredoxin"/>
    <property type="match status" value="1"/>
</dbReference>
<dbReference type="GO" id="GO:0045892">
    <property type="term" value="P:negative regulation of DNA-templated transcription"/>
    <property type="evidence" value="ECO:0007669"/>
    <property type="project" value="InterPro"/>
</dbReference>